<evidence type="ECO:0008006" key="8">
    <source>
        <dbReference type="Google" id="ProtNLM"/>
    </source>
</evidence>
<keyword evidence="5 6" id="KW-0472">Membrane</keyword>
<dbReference type="SUPFAM" id="SSF81338">
    <property type="entry name" value="Aquaporin-like"/>
    <property type="match status" value="1"/>
</dbReference>
<dbReference type="PANTHER" id="PTHR45724">
    <property type="entry name" value="AQUAPORIN NIP2-1"/>
    <property type="match status" value="1"/>
</dbReference>
<feature type="transmembrane region" description="Helical" evidence="6">
    <location>
        <begin position="67"/>
        <end position="85"/>
    </location>
</feature>
<sequence>MMMNKLIAEFLGTMFFLYVILATGDGVAIGLALMAVIFILGKTSGGHFNPAVSVMMAAGGKFNMKDLAPYVVAQIAGGLAALELYKRVKF</sequence>
<keyword evidence="4 6" id="KW-1133">Transmembrane helix</keyword>
<dbReference type="InterPro" id="IPR034294">
    <property type="entry name" value="Aquaporin_transptr"/>
</dbReference>
<comment type="subcellular location">
    <subcellularLocation>
        <location evidence="1">Membrane</location>
        <topology evidence="1">Multi-pass membrane protein</topology>
    </subcellularLocation>
</comment>
<feature type="transmembrane region" description="Helical" evidence="6">
    <location>
        <begin position="12"/>
        <end position="40"/>
    </location>
</feature>
<dbReference type="InterPro" id="IPR000425">
    <property type="entry name" value="MIP"/>
</dbReference>
<reference evidence="7" key="1">
    <citation type="journal article" date="2020" name="Nature">
        <title>Giant virus diversity and host interactions through global metagenomics.</title>
        <authorList>
            <person name="Schulz F."/>
            <person name="Roux S."/>
            <person name="Paez-Espino D."/>
            <person name="Jungbluth S."/>
            <person name="Walsh D.A."/>
            <person name="Denef V.J."/>
            <person name="McMahon K.D."/>
            <person name="Konstantinidis K.T."/>
            <person name="Eloe-Fadrosh E.A."/>
            <person name="Kyrpides N.C."/>
            <person name="Woyke T."/>
        </authorList>
    </citation>
    <scope>NUCLEOTIDE SEQUENCE</scope>
    <source>
        <strain evidence="7">GVMAG-M-3300025880-75</strain>
    </source>
</reference>
<dbReference type="GO" id="GO:0015267">
    <property type="term" value="F:channel activity"/>
    <property type="evidence" value="ECO:0007669"/>
    <property type="project" value="InterPro"/>
</dbReference>
<evidence type="ECO:0000256" key="3">
    <source>
        <dbReference type="ARBA" id="ARBA00022692"/>
    </source>
</evidence>
<dbReference type="Gene3D" id="1.20.1080.10">
    <property type="entry name" value="Glycerol uptake facilitator protein"/>
    <property type="match status" value="1"/>
</dbReference>
<dbReference type="PRINTS" id="PR00783">
    <property type="entry name" value="MINTRINSICP"/>
</dbReference>
<proteinExistence type="predicted"/>
<evidence type="ECO:0000256" key="4">
    <source>
        <dbReference type="ARBA" id="ARBA00022989"/>
    </source>
</evidence>
<name>A0A6C0JC83_9ZZZZ</name>
<evidence type="ECO:0000313" key="7">
    <source>
        <dbReference type="EMBL" id="QHU02316.1"/>
    </source>
</evidence>
<evidence type="ECO:0000256" key="6">
    <source>
        <dbReference type="SAM" id="Phobius"/>
    </source>
</evidence>
<evidence type="ECO:0000256" key="5">
    <source>
        <dbReference type="ARBA" id="ARBA00023136"/>
    </source>
</evidence>
<dbReference type="GO" id="GO:0016020">
    <property type="term" value="C:membrane"/>
    <property type="evidence" value="ECO:0007669"/>
    <property type="project" value="UniProtKB-SubCell"/>
</dbReference>
<dbReference type="PANTHER" id="PTHR45724:SF13">
    <property type="entry name" value="AQUAPORIN NIP1-1-RELATED"/>
    <property type="match status" value="1"/>
</dbReference>
<keyword evidence="3 6" id="KW-0812">Transmembrane</keyword>
<accession>A0A6C0JC83</accession>
<dbReference type="Pfam" id="PF00230">
    <property type="entry name" value="MIP"/>
    <property type="match status" value="1"/>
</dbReference>
<evidence type="ECO:0000256" key="1">
    <source>
        <dbReference type="ARBA" id="ARBA00004141"/>
    </source>
</evidence>
<dbReference type="AlphaFoldDB" id="A0A6C0JC83"/>
<evidence type="ECO:0000256" key="2">
    <source>
        <dbReference type="ARBA" id="ARBA00022448"/>
    </source>
</evidence>
<dbReference type="InterPro" id="IPR023271">
    <property type="entry name" value="Aquaporin-like"/>
</dbReference>
<dbReference type="EMBL" id="MN740356">
    <property type="protein sequence ID" value="QHU02316.1"/>
    <property type="molecule type" value="Genomic_DNA"/>
</dbReference>
<organism evidence="7">
    <name type="scientific">viral metagenome</name>
    <dbReference type="NCBI Taxonomy" id="1070528"/>
    <lineage>
        <taxon>unclassified sequences</taxon>
        <taxon>metagenomes</taxon>
        <taxon>organismal metagenomes</taxon>
    </lineage>
</organism>
<protein>
    <recommendedName>
        <fullName evidence="8">Major intrinsic protein</fullName>
    </recommendedName>
</protein>
<keyword evidence="2" id="KW-0813">Transport</keyword>